<feature type="transmembrane region" description="Helical" evidence="19">
    <location>
        <begin position="52"/>
        <end position="79"/>
    </location>
</feature>
<keyword evidence="7 19" id="KW-1003">Cell membrane</keyword>
<dbReference type="GO" id="GO:0051073">
    <property type="term" value="F:adenosylcobinamide-GDP ribazoletransferase activity"/>
    <property type="evidence" value="ECO:0007669"/>
    <property type="project" value="UniProtKB-UniRule"/>
</dbReference>
<keyword evidence="13 19" id="KW-0472">Membrane</keyword>
<dbReference type="UniPathway" id="UPA00148">
    <property type="reaction ID" value="UER00238"/>
</dbReference>
<evidence type="ECO:0000256" key="5">
    <source>
        <dbReference type="ARBA" id="ARBA00013200"/>
    </source>
</evidence>
<sequence length="253" mass="26062">MGWLWRQAQLLLCAIQFLTRIPTPSLEGFEPEWITRAARYFPLAGQAVGAISAGVFFLGFQVWGVGVAAALAIGVGLLITGAFHEDGLADTVDGLGGGQTAERRLEIMKDSRIGTYGVCALVVALGLKAALLATFTASAGAVTLLAAHGVGRAAAVFVMRSTPYAPSGEAGKWKPTPMGVRTVEVVVALVIAAWPLLFLPTRAVGAGLALGLVAALILTRTATRLIGGHTGDVLGAVEQVFEVGFLLGVAALT</sequence>
<protein>
    <recommendedName>
        <fullName evidence="6 19">Adenosylcobinamide-GDP ribazoletransferase</fullName>
        <ecNumber evidence="5 19">2.7.8.26</ecNumber>
    </recommendedName>
    <alternativeName>
        <fullName evidence="16 19">Cobalamin synthase</fullName>
    </alternativeName>
    <alternativeName>
        <fullName evidence="15 19">Cobalamin-5'-phosphate synthase</fullName>
    </alternativeName>
</protein>
<comment type="catalytic activity">
    <reaction evidence="18 19">
        <text>alpha-ribazole 5'-phosphate + adenosylcob(III)inamide-GDP = adenosylcob(III)alamin 5'-phosphate + GMP + H(+)</text>
        <dbReference type="Rhea" id="RHEA:23560"/>
        <dbReference type="ChEBI" id="CHEBI:15378"/>
        <dbReference type="ChEBI" id="CHEBI:57918"/>
        <dbReference type="ChEBI" id="CHEBI:58115"/>
        <dbReference type="ChEBI" id="CHEBI:60487"/>
        <dbReference type="ChEBI" id="CHEBI:60493"/>
        <dbReference type="EC" id="2.7.8.26"/>
    </reaction>
</comment>
<reference evidence="20 21" key="1">
    <citation type="submission" date="2017-08" db="EMBL/GenBank/DDBJ databases">
        <title>Infants hospitalized years apart are colonized by the same room-sourced microbial strains.</title>
        <authorList>
            <person name="Brooks B."/>
            <person name="Olm M.R."/>
            <person name="Firek B.A."/>
            <person name="Baker R."/>
            <person name="Thomas B.C."/>
            <person name="Morowitz M.J."/>
            <person name="Banfield J.F."/>
        </authorList>
    </citation>
    <scope>NUCLEOTIDE SEQUENCE [LARGE SCALE GENOMIC DNA]</scope>
    <source>
        <strain evidence="20">S2_003_000_R2_4</strain>
    </source>
</reference>
<dbReference type="NCBIfam" id="TIGR00317">
    <property type="entry name" value="cobS"/>
    <property type="match status" value="1"/>
</dbReference>
<dbReference type="EC" id="2.7.8.26" evidence="5 19"/>
<comment type="catalytic activity">
    <reaction evidence="17 19">
        <text>alpha-ribazole + adenosylcob(III)inamide-GDP = adenosylcob(III)alamin + GMP + H(+)</text>
        <dbReference type="Rhea" id="RHEA:16049"/>
        <dbReference type="ChEBI" id="CHEBI:10329"/>
        <dbReference type="ChEBI" id="CHEBI:15378"/>
        <dbReference type="ChEBI" id="CHEBI:18408"/>
        <dbReference type="ChEBI" id="CHEBI:58115"/>
        <dbReference type="ChEBI" id="CHEBI:60487"/>
        <dbReference type="EC" id="2.7.8.26"/>
    </reaction>
</comment>
<keyword evidence="10 19" id="KW-0812">Transmembrane</keyword>
<evidence type="ECO:0000256" key="2">
    <source>
        <dbReference type="ARBA" id="ARBA00004651"/>
    </source>
</evidence>
<dbReference type="GO" id="GO:0009236">
    <property type="term" value="P:cobalamin biosynthetic process"/>
    <property type="evidence" value="ECO:0007669"/>
    <property type="project" value="UniProtKB-UniRule"/>
</dbReference>
<feature type="transmembrane region" description="Helical" evidence="19">
    <location>
        <begin position="139"/>
        <end position="158"/>
    </location>
</feature>
<keyword evidence="12 19" id="KW-1133">Transmembrane helix</keyword>
<evidence type="ECO:0000256" key="15">
    <source>
        <dbReference type="ARBA" id="ARBA00032605"/>
    </source>
</evidence>
<dbReference type="EMBL" id="QFQZ01000011">
    <property type="protein sequence ID" value="PZR35881.1"/>
    <property type="molecule type" value="Genomic_DNA"/>
</dbReference>
<feature type="transmembrane region" description="Helical" evidence="19">
    <location>
        <begin position="178"/>
        <end position="197"/>
    </location>
</feature>
<evidence type="ECO:0000256" key="16">
    <source>
        <dbReference type="ARBA" id="ARBA00032853"/>
    </source>
</evidence>
<dbReference type="PANTHER" id="PTHR34148">
    <property type="entry name" value="ADENOSYLCOBINAMIDE-GDP RIBAZOLETRANSFERASE"/>
    <property type="match status" value="1"/>
</dbReference>
<evidence type="ECO:0000256" key="1">
    <source>
        <dbReference type="ARBA" id="ARBA00001946"/>
    </source>
</evidence>
<dbReference type="InterPro" id="IPR003805">
    <property type="entry name" value="CobS"/>
</dbReference>
<keyword evidence="9 19" id="KW-0808">Transferase</keyword>
<evidence type="ECO:0000313" key="21">
    <source>
        <dbReference type="Proteomes" id="UP000249393"/>
    </source>
</evidence>
<dbReference type="HAMAP" id="MF_00719">
    <property type="entry name" value="CobS"/>
    <property type="match status" value="1"/>
</dbReference>
<evidence type="ECO:0000256" key="8">
    <source>
        <dbReference type="ARBA" id="ARBA00022573"/>
    </source>
</evidence>
<comment type="caution">
    <text evidence="20">The sequence shown here is derived from an EMBL/GenBank/DDBJ whole genome shotgun (WGS) entry which is preliminary data.</text>
</comment>
<evidence type="ECO:0000256" key="7">
    <source>
        <dbReference type="ARBA" id="ARBA00022475"/>
    </source>
</evidence>
<dbReference type="GO" id="GO:0008818">
    <property type="term" value="F:cobalamin 5'-phosphate synthase activity"/>
    <property type="evidence" value="ECO:0007669"/>
    <property type="project" value="UniProtKB-UniRule"/>
</dbReference>
<keyword evidence="8 19" id="KW-0169">Cobalamin biosynthesis</keyword>
<evidence type="ECO:0000256" key="14">
    <source>
        <dbReference type="ARBA" id="ARBA00025228"/>
    </source>
</evidence>
<comment type="subcellular location">
    <subcellularLocation>
        <location evidence="2 19">Cell membrane</location>
        <topology evidence="2 19">Multi-pass membrane protein</topology>
    </subcellularLocation>
</comment>
<proteinExistence type="inferred from homology"/>
<evidence type="ECO:0000256" key="13">
    <source>
        <dbReference type="ARBA" id="ARBA00023136"/>
    </source>
</evidence>
<gene>
    <name evidence="19 20" type="primary">cobS</name>
    <name evidence="20" type="ORF">DI526_05365</name>
</gene>
<dbReference type="GO" id="GO:0005886">
    <property type="term" value="C:plasma membrane"/>
    <property type="evidence" value="ECO:0007669"/>
    <property type="project" value="UniProtKB-SubCell"/>
</dbReference>
<dbReference type="Proteomes" id="UP000249393">
    <property type="component" value="Unassembled WGS sequence"/>
</dbReference>
<evidence type="ECO:0000256" key="17">
    <source>
        <dbReference type="ARBA" id="ARBA00048623"/>
    </source>
</evidence>
<comment type="similarity">
    <text evidence="4 19">Belongs to the CobS family.</text>
</comment>
<dbReference type="PANTHER" id="PTHR34148:SF1">
    <property type="entry name" value="ADENOSYLCOBINAMIDE-GDP RIBAZOLETRANSFERASE"/>
    <property type="match status" value="1"/>
</dbReference>
<evidence type="ECO:0000256" key="12">
    <source>
        <dbReference type="ARBA" id="ARBA00022989"/>
    </source>
</evidence>
<evidence type="ECO:0000256" key="6">
    <source>
        <dbReference type="ARBA" id="ARBA00015850"/>
    </source>
</evidence>
<dbReference type="RefSeq" id="WP_304275051.1">
    <property type="nucleotide sequence ID" value="NZ_QFQZ01000011.1"/>
</dbReference>
<evidence type="ECO:0000256" key="11">
    <source>
        <dbReference type="ARBA" id="ARBA00022842"/>
    </source>
</evidence>
<evidence type="ECO:0000256" key="18">
    <source>
        <dbReference type="ARBA" id="ARBA00049504"/>
    </source>
</evidence>
<evidence type="ECO:0000256" key="10">
    <source>
        <dbReference type="ARBA" id="ARBA00022692"/>
    </source>
</evidence>
<dbReference type="AlphaFoldDB" id="A0A2W5XE44"/>
<evidence type="ECO:0000256" key="9">
    <source>
        <dbReference type="ARBA" id="ARBA00022679"/>
    </source>
</evidence>
<organism evidence="20 21">
    <name type="scientific">Caulobacter segnis</name>
    <dbReference type="NCBI Taxonomy" id="88688"/>
    <lineage>
        <taxon>Bacteria</taxon>
        <taxon>Pseudomonadati</taxon>
        <taxon>Pseudomonadota</taxon>
        <taxon>Alphaproteobacteria</taxon>
        <taxon>Caulobacterales</taxon>
        <taxon>Caulobacteraceae</taxon>
        <taxon>Caulobacter</taxon>
    </lineage>
</organism>
<accession>A0A2W5XE44</accession>
<comment type="function">
    <text evidence="14 19">Joins adenosylcobinamide-GDP and alpha-ribazole to generate adenosylcobalamin (Ado-cobalamin). Also synthesizes adenosylcobalamin 5'-phosphate from adenosylcobinamide-GDP and alpha-ribazole 5'-phosphate.</text>
</comment>
<evidence type="ECO:0000256" key="19">
    <source>
        <dbReference type="HAMAP-Rule" id="MF_00719"/>
    </source>
</evidence>
<comment type="pathway">
    <text evidence="3 19">Cofactor biosynthesis; adenosylcobalamin biosynthesis; adenosylcobalamin from cob(II)yrinate a,c-diamide: step 7/7.</text>
</comment>
<name>A0A2W5XE44_9CAUL</name>
<evidence type="ECO:0000256" key="4">
    <source>
        <dbReference type="ARBA" id="ARBA00010561"/>
    </source>
</evidence>
<evidence type="ECO:0000313" key="20">
    <source>
        <dbReference type="EMBL" id="PZR35881.1"/>
    </source>
</evidence>
<keyword evidence="11 19" id="KW-0460">Magnesium</keyword>
<feature type="transmembrane region" description="Helical" evidence="19">
    <location>
        <begin position="203"/>
        <end position="219"/>
    </location>
</feature>
<feature type="transmembrane region" description="Helical" evidence="19">
    <location>
        <begin position="113"/>
        <end position="133"/>
    </location>
</feature>
<evidence type="ECO:0000256" key="3">
    <source>
        <dbReference type="ARBA" id="ARBA00004663"/>
    </source>
</evidence>
<dbReference type="Pfam" id="PF02654">
    <property type="entry name" value="CobS"/>
    <property type="match status" value="1"/>
</dbReference>
<comment type="cofactor">
    <cofactor evidence="1 19">
        <name>Mg(2+)</name>
        <dbReference type="ChEBI" id="CHEBI:18420"/>
    </cofactor>
</comment>